<organism evidence="11">
    <name type="scientific">Schistocephalus solidus</name>
    <name type="common">Tapeworm</name>
    <dbReference type="NCBI Taxonomy" id="70667"/>
    <lineage>
        <taxon>Eukaryota</taxon>
        <taxon>Metazoa</taxon>
        <taxon>Spiralia</taxon>
        <taxon>Lophotrochozoa</taxon>
        <taxon>Platyhelminthes</taxon>
        <taxon>Cestoda</taxon>
        <taxon>Eucestoda</taxon>
        <taxon>Diphyllobothriidea</taxon>
        <taxon>Diphyllobothriidae</taxon>
        <taxon>Schistocephalus</taxon>
    </lineage>
</organism>
<evidence type="ECO:0000313" key="11">
    <source>
        <dbReference type="EMBL" id="JAP50714.1"/>
    </source>
</evidence>
<feature type="transmembrane region" description="Helical" evidence="8">
    <location>
        <begin position="342"/>
        <end position="368"/>
    </location>
</feature>
<evidence type="ECO:0000256" key="2">
    <source>
        <dbReference type="ARBA" id="ARBA00004457"/>
    </source>
</evidence>
<evidence type="ECO:0000259" key="9">
    <source>
        <dbReference type="Pfam" id="PF07970"/>
    </source>
</evidence>
<name>A0A0X3PFX3_SCHSO</name>
<keyword evidence="6 8" id="KW-0472">Membrane</keyword>
<dbReference type="GO" id="GO:0033116">
    <property type="term" value="C:endoplasmic reticulum-Golgi intermediate compartment membrane"/>
    <property type="evidence" value="ECO:0007669"/>
    <property type="project" value="UniProtKB-SubCell"/>
</dbReference>
<feature type="domain" description="Endoplasmic reticulum vesicle transporter N-terminal" evidence="10">
    <location>
        <begin position="10"/>
        <end position="99"/>
    </location>
</feature>
<evidence type="ECO:0000256" key="5">
    <source>
        <dbReference type="ARBA" id="ARBA00022989"/>
    </source>
</evidence>
<evidence type="ECO:0000259" key="10">
    <source>
        <dbReference type="Pfam" id="PF13850"/>
    </source>
</evidence>
<dbReference type="EMBL" id="GEEE01012511">
    <property type="protein sequence ID" value="JAP50714.1"/>
    <property type="molecule type" value="Transcribed_RNA"/>
</dbReference>
<dbReference type="InterPro" id="IPR039542">
    <property type="entry name" value="Erv_N"/>
</dbReference>
<reference evidence="11" key="1">
    <citation type="submission" date="2016-01" db="EMBL/GenBank/DDBJ databases">
        <title>Reference transcriptome for the parasite Schistocephalus solidus: insights into the molecular evolution of parasitism.</title>
        <authorList>
            <person name="Hebert F.O."/>
            <person name="Grambauer S."/>
            <person name="Barber I."/>
            <person name="Landry C.R."/>
            <person name="Aubin-Horth N."/>
        </authorList>
    </citation>
    <scope>NUCLEOTIDE SEQUENCE</scope>
</reference>
<dbReference type="GO" id="GO:0006888">
    <property type="term" value="P:endoplasmic reticulum to Golgi vesicle-mediated transport"/>
    <property type="evidence" value="ECO:0007669"/>
    <property type="project" value="TreeGrafter"/>
</dbReference>
<feature type="transmembrane region" description="Helical" evidence="8">
    <location>
        <begin position="28"/>
        <end position="50"/>
    </location>
</feature>
<dbReference type="Pfam" id="PF13850">
    <property type="entry name" value="ERGIC_N"/>
    <property type="match status" value="1"/>
</dbReference>
<gene>
    <name evidence="11" type="primary">ERGI3</name>
    <name evidence="11" type="ORF">TR123816</name>
</gene>
<dbReference type="GO" id="GO:0030134">
    <property type="term" value="C:COPII-coated ER to Golgi transport vesicle"/>
    <property type="evidence" value="ECO:0007669"/>
    <property type="project" value="TreeGrafter"/>
</dbReference>
<keyword evidence="4 8" id="KW-0812">Transmembrane</keyword>
<evidence type="ECO:0000256" key="4">
    <source>
        <dbReference type="ARBA" id="ARBA00022692"/>
    </source>
</evidence>
<dbReference type="GO" id="GO:0005789">
    <property type="term" value="C:endoplasmic reticulum membrane"/>
    <property type="evidence" value="ECO:0007669"/>
    <property type="project" value="TreeGrafter"/>
</dbReference>
<comment type="similarity">
    <text evidence="3">Belongs to the ERGIC family.</text>
</comment>
<sequence>MSLPQLPRALRQFDAFAKPLKDFRVQTVPGAIMTIICFMIISCLFIAEFIDFVSPSTKQEIFVDISRDTKMTINFDIAFPFVPCHVLSVDSMDVSGDQQTSIKKEITKMPISPSGDSIPSSFVDSDEATPNGTLAVKKGPDYCGSCYGAAADATTCCNSCDSVLEAYRLKGWVVPNVDSFEQCREERATGARENIGKQGCRLVGHMGVNKVAGSFHIAPGKSYGQGHIHVHDLQAVAGAQFNLSHHINKLTFGAAYPGHQNPLDGSKVIVELESPMVSYFLKLVPTLYLDSNKNMVTTHQYSATWQTKLTPLSGAQDGVPGVFFSYEISPLLVKLTEERKSFLHFLTNTCAIIGGVFTVASLLDAFIYRSLCLFEKMN</sequence>
<protein>
    <recommendedName>
        <fullName evidence="7">Endoplasmic reticulum-Golgi intermediate compartment protein 3</fullName>
    </recommendedName>
</protein>
<dbReference type="InterPro" id="IPR012936">
    <property type="entry name" value="Erv_C"/>
</dbReference>
<dbReference type="AlphaFoldDB" id="A0A0X3PFX3"/>
<dbReference type="Pfam" id="PF07970">
    <property type="entry name" value="COPIIcoated_ERV"/>
    <property type="match status" value="1"/>
</dbReference>
<keyword evidence="5 8" id="KW-1133">Transmembrane helix</keyword>
<comment type="subcellular location">
    <subcellularLocation>
        <location evidence="2">Endoplasmic reticulum-Golgi intermediate compartment membrane</location>
        <topology evidence="2">Multi-pass membrane protein</topology>
    </subcellularLocation>
    <subcellularLocation>
        <location evidence="1">Golgi apparatus</location>
        <location evidence="1">cis-Golgi network membrane</location>
        <topology evidence="1">Multi-pass membrane protein</topology>
    </subcellularLocation>
</comment>
<evidence type="ECO:0000256" key="6">
    <source>
        <dbReference type="ARBA" id="ARBA00023136"/>
    </source>
</evidence>
<dbReference type="GO" id="GO:0000139">
    <property type="term" value="C:Golgi membrane"/>
    <property type="evidence" value="ECO:0007669"/>
    <property type="project" value="TreeGrafter"/>
</dbReference>
<evidence type="ECO:0000256" key="1">
    <source>
        <dbReference type="ARBA" id="ARBA00004257"/>
    </source>
</evidence>
<evidence type="ECO:0000256" key="8">
    <source>
        <dbReference type="SAM" id="Phobius"/>
    </source>
</evidence>
<proteinExistence type="inferred from homology"/>
<dbReference type="InterPro" id="IPR045888">
    <property type="entry name" value="Erv"/>
</dbReference>
<evidence type="ECO:0000256" key="3">
    <source>
        <dbReference type="ARBA" id="ARBA00005648"/>
    </source>
</evidence>
<accession>A0A0X3PFX3</accession>
<evidence type="ECO:0000256" key="7">
    <source>
        <dbReference type="ARBA" id="ARBA00040493"/>
    </source>
</evidence>
<dbReference type="PANTHER" id="PTHR10984:SF25">
    <property type="entry name" value="ENDOPLASMIC RETICULUM-GOLGI INTERMEDIATE COMPARTMENT PROTEIN 3"/>
    <property type="match status" value="1"/>
</dbReference>
<dbReference type="GO" id="GO:0006890">
    <property type="term" value="P:retrograde vesicle-mediated transport, Golgi to endoplasmic reticulum"/>
    <property type="evidence" value="ECO:0007669"/>
    <property type="project" value="TreeGrafter"/>
</dbReference>
<feature type="domain" description="Endoplasmic reticulum vesicle transporter C-terminal" evidence="9">
    <location>
        <begin position="146"/>
        <end position="364"/>
    </location>
</feature>
<dbReference type="PANTHER" id="PTHR10984">
    <property type="entry name" value="ENDOPLASMIC RETICULUM-GOLGI INTERMEDIATE COMPARTMENT PROTEIN"/>
    <property type="match status" value="1"/>
</dbReference>